<keyword evidence="2" id="KW-1185">Reference proteome</keyword>
<accession>A0ACC2P0L5</accession>
<reference evidence="1" key="1">
    <citation type="submission" date="2023-04" db="EMBL/GenBank/DDBJ databases">
        <title>A chromosome-level genome assembly of the parasitoid wasp Eretmocerus hayati.</title>
        <authorList>
            <person name="Zhong Y."/>
            <person name="Liu S."/>
            <person name="Liu Y."/>
        </authorList>
    </citation>
    <scope>NUCLEOTIDE SEQUENCE</scope>
    <source>
        <strain evidence="1">ZJU_SS_LIU_2023</strain>
    </source>
</reference>
<dbReference type="Proteomes" id="UP001239111">
    <property type="component" value="Chromosome 2"/>
</dbReference>
<proteinExistence type="predicted"/>
<evidence type="ECO:0000313" key="1">
    <source>
        <dbReference type="EMBL" id="KAJ8675330.1"/>
    </source>
</evidence>
<sequence length="258" mass="29537">MFLILRLFNSIIFVVANISVAIYTLQRFFRAMKTHYQLVHDVEEFSSLVDQSRQSLDFVGSKVMEAMREIESDIGREVHVTDNLTRLSTKIQTVSERFKELEDGIIELARLSHNQEHATVETPSDINEEVRKILATRRRHEHHCDHYPVSDSHCPRQNRQRKSRPGRSHAIPTEPPTNIASSPVQHQIQGQPCHRLEASLSPIKRPMSPPRAAAAALRRANRSKSPVVVPEVTLLNEQRRPPSADKPIGFRPPWMCEV</sequence>
<organism evidence="1 2">
    <name type="scientific">Eretmocerus hayati</name>
    <dbReference type="NCBI Taxonomy" id="131215"/>
    <lineage>
        <taxon>Eukaryota</taxon>
        <taxon>Metazoa</taxon>
        <taxon>Ecdysozoa</taxon>
        <taxon>Arthropoda</taxon>
        <taxon>Hexapoda</taxon>
        <taxon>Insecta</taxon>
        <taxon>Pterygota</taxon>
        <taxon>Neoptera</taxon>
        <taxon>Endopterygota</taxon>
        <taxon>Hymenoptera</taxon>
        <taxon>Apocrita</taxon>
        <taxon>Proctotrupomorpha</taxon>
        <taxon>Chalcidoidea</taxon>
        <taxon>Aphelinidae</taxon>
        <taxon>Aphelininae</taxon>
        <taxon>Eretmocerus</taxon>
    </lineage>
</organism>
<dbReference type="EMBL" id="CM056742">
    <property type="protein sequence ID" value="KAJ8675330.1"/>
    <property type="molecule type" value="Genomic_DNA"/>
</dbReference>
<evidence type="ECO:0000313" key="2">
    <source>
        <dbReference type="Proteomes" id="UP001239111"/>
    </source>
</evidence>
<protein>
    <submittedName>
        <fullName evidence="1">Uncharacterized protein</fullName>
    </submittedName>
</protein>
<gene>
    <name evidence="1" type="ORF">QAD02_011116</name>
</gene>
<name>A0ACC2P0L5_9HYME</name>
<comment type="caution">
    <text evidence="1">The sequence shown here is derived from an EMBL/GenBank/DDBJ whole genome shotgun (WGS) entry which is preliminary data.</text>
</comment>